<gene>
    <name evidence="1" type="ORF">AX018_100215</name>
</gene>
<sequence length="388" mass="38854">MIYTYDSTMPGAPVLSGSAGALRTVLKACLVDGFGAGVVSTLAVAGGVATATFPGAHPYRVGSVAQIAGATPASLNGQQRVLSATSAAITFAAPGTVDGAASGTITHKVAAAGWQELFAGQLANVIALRPTVVEASGCVLRIDDTGTTNARVRGYEAMSDISSGVGPIPLDSQASGGAYWPKSGTANSTARPWLVVADERGLFLAVSPQGGDSYTLLYAGDIASFRSGDPYGWLLTGNLSDQTASSGVPDGCCGYSHRSARGGAYLARAHTGVGQAIAAQRIGSHHTGTAADVYAGTAGYGWGSYPNGPNNGLMAGRLELFTLGMRGMLPGLLHPVQDVGNAMATGSIIAGTDAYAGRVLLAVRTGPAAAGGVSSGTVFIDTTGPWGR</sequence>
<evidence type="ECO:0000313" key="1">
    <source>
        <dbReference type="EMBL" id="RAR86054.1"/>
    </source>
</evidence>
<proteinExistence type="predicted"/>
<dbReference type="AlphaFoldDB" id="A0A328ZK86"/>
<comment type="caution">
    <text evidence="1">The sequence shown here is derived from an EMBL/GenBank/DDBJ whole genome shotgun (WGS) entry which is preliminary data.</text>
</comment>
<organism evidence="1 2">
    <name type="scientific">Paracidovorax anthurii</name>
    <dbReference type="NCBI Taxonomy" id="78229"/>
    <lineage>
        <taxon>Bacteria</taxon>
        <taxon>Pseudomonadati</taxon>
        <taxon>Pseudomonadota</taxon>
        <taxon>Betaproteobacteria</taxon>
        <taxon>Burkholderiales</taxon>
        <taxon>Comamonadaceae</taxon>
        <taxon>Paracidovorax</taxon>
    </lineage>
</organism>
<reference evidence="1 2" key="1">
    <citation type="submission" date="2018-06" db="EMBL/GenBank/DDBJ databases">
        <title>Genomic Encyclopedia of Archaeal and Bacterial Type Strains, Phase II (KMG-II): from individual species to whole genera.</title>
        <authorList>
            <person name="Goeker M."/>
        </authorList>
    </citation>
    <scope>NUCLEOTIDE SEQUENCE [LARGE SCALE GENOMIC DNA]</scope>
    <source>
        <strain evidence="1 2">CFPB 3232</strain>
    </source>
</reference>
<name>A0A328ZK86_9BURK</name>
<keyword evidence="2" id="KW-1185">Reference proteome</keyword>
<dbReference type="Proteomes" id="UP000248856">
    <property type="component" value="Unassembled WGS sequence"/>
</dbReference>
<evidence type="ECO:0000313" key="2">
    <source>
        <dbReference type="Proteomes" id="UP000248856"/>
    </source>
</evidence>
<dbReference type="EMBL" id="QLTA01000002">
    <property type="protein sequence ID" value="RAR86054.1"/>
    <property type="molecule type" value="Genomic_DNA"/>
</dbReference>
<dbReference type="RefSeq" id="WP_111875427.1">
    <property type="nucleotide sequence ID" value="NZ_CBCSGC010000002.1"/>
</dbReference>
<protein>
    <submittedName>
        <fullName evidence="1">Uncharacterized protein</fullName>
    </submittedName>
</protein>
<accession>A0A328ZK86</accession>
<dbReference type="OrthoDB" id="6696432at2"/>